<protein>
    <submittedName>
        <fullName evidence="7">Zinc transporter ZIP10</fullName>
    </submittedName>
</protein>
<evidence type="ECO:0000256" key="3">
    <source>
        <dbReference type="ARBA" id="ARBA00022692"/>
    </source>
</evidence>
<dbReference type="Proteomes" id="UP000031668">
    <property type="component" value="Unassembled WGS sequence"/>
</dbReference>
<dbReference type="EMBL" id="JWZT01003307">
    <property type="protein sequence ID" value="KII67116.1"/>
    <property type="molecule type" value="Genomic_DNA"/>
</dbReference>
<evidence type="ECO:0000313" key="8">
    <source>
        <dbReference type="Proteomes" id="UP000031668"/>
    </source>
</evidence>
<dbReference type="InterPro" id="IPR050799">
    <property type="entry name" value="ZIP_Transporter"/>
</dbReference>
<feature type="transmembrane region" description="Helical" evidence="6">
    <location>
        <begin position="381"/>
        <end position="405"/>
    </location>
</feature>
<dbReference type="InterPro" id="IPR003689">
    <property type="entry name" value="ZIP"/>
</dbReference>
<evidence type="ECO:0000256" key="5">
    <source>
        <dbReference type="ARBA" id="ARBA00023136"/>
    </source>
</evidence>
<keyword evidence="4 6" id="KW-1133">Transmembrane helix</keyword>
<evidence type="ECO:0000256" key="4">
    <source>
        <dbReference type="ARBA" id="ARBA00022989"/>
    </source>
</evidence>
<comment type="similarity">
    <text evidence="2">Belongs to the ZIP transporter (TC 2.A.5) family.</text>
</comment>
<dbReference type="GO" id="GO:0030003">
    <property type="term" value="P:intracellular monoatomic cation homeostasis"/>
    <property type="evidence" value="ECO:0007669"/>
    <property type="project" value="TreeGrafter"/>
</dbReference>
<feature type="transmembrane region" description="Helical" evidence="6">
    <location>
        <begin position="322"/>
        <end position="343"/>
    </location>
</feature>
<dbReference type="PANTHER" id="PTHR12191">
    <property type="entry name" value="SOLUTE CARRIER FAMILY 39"/>
    <property type="match status" value="1"/>
</dbReference>
<evidence type="ECO:0000313" key="7">
    <source>
        <dbReference type="EMBL" id="KII67116.1"/>
    </source>
</evidence>
<dbReference type="Pfam" id="PF02535">
    <property type="entry name" value="Zip"/>
    <property type="match status" value="1"/>
</dbReference>
<evidence type="ECO:0000256" key="2">
    <source>
        <dbReference type="ARBA" id="ARBA00006939"/>
    </source>
</evidence>
<dbReference type="OrthoDB" id="5970736at2759"/>
<comment type="caution">
    <text evidence="7">The sequence shown here is derived from an EMBL/GenBank/DDBJ whole genome shotgun (WGS) entry which is preliminary data.</text>
</comment>
<name>A0A0C2MJ40_THEKT</name>
<organism evidence="7 8">
    <name type="scientific">Thelohanellus kitauei</name>
    <name type="common">Myxosporean</name>
    <dbReference type="NCBI Taxonomy" id="669202"/>
    <lineage>
        <taxon>Eukaryota</taxon>
        <taxon>Metazoa</taxon>
        <taxon>Cnidaria</taxon>
        <taxon>Myxozoa</taxon>
        <taxon>Myxosporea</taxon>
        <taxon>Bivalvulida</taxon>
        <taxon>Platysporina</taxon>
        <taxon>Myxobolidae</taxon>
        <taxon>Thelohanellus</taxon>
    </lineage>
</organism>
<evidence type="ECO:0000256" key="6">
    <source>
        <dbReference type="SAM" id="Phobius"/>
    </source>
</evidence>
<keyword evidence="5 6" id="KW-0472">Membrane</keyword>
<dbReference type="PANTHER" id="PTHR12191:SF37">
    <property type="entry name" value="ZINC TRANSPORTER FOI"/>
    <property type="match status" value="1"/>
</dbReference>
<accession>A0A0C2MJ40</accession>
<comment type="subcellular location">
    <subcellularLocation>
        <location evidence="1">Membrane</location>
        <topology evidence="1">Multi-pass membrane protein</topology>
    </subcellularLocation>
</comment>
<dbReference type="GO" id="GO:0140410">
    <property type="term" value="F:monoatomic cation:bicarbonate symporter activity"/>
    <property type="evidence" value="ECO:0007669"/>
    <property type="project" value="TreeGrafter"/>
</dbReference>
<sequence>MEINKEKRKISNQIKGASNWISLRHVHAGHDHDHDTKTGNSRVSGTILAFVAWFIVTACGFIGLLLVPLKKYKGPYTLVLQFLTAMGFSSLIGEVAYHLLPHSLFPLGHSNHAHSSVPQNNHEFLKFNVLLLGIVFLYFVEILLRVIPFTRDRKCGCHPGEEVVQALAKIEIPKQVLHNHDEHNHHECVNIEAASQIRKTSAKHRLGAGVPADDLIDNNLQTVIGCPGNDIKIEDVHFPATDDSCSTVKEVKNVVLILLFADMCHHIFDGLAIGAAFSQGSDSAISNGLSLSLAIIFHELPHKVGDVALLVKSGYSEKKATFIVVGTSCVSVIGIIIGCFTTSKAESAIIWINLFTAGMFIYISLVLMMSQMLNAITKPELHIFSLVMAQFSGVILGTLIMFVMAKYVPHGH</sequence>
<feature type="transmembrane region" description="Helical" evidence="6">
    <location>
        <begin position="47"/>
        <end position="67"/>
    </location>
</feature>
<dbReference type="AlphaFoldDB" id="A0A0C2MJ40"/>
<dbReference type="OMA" id="TIFHISH"/>
<keyword evidence="8" id="KW-1185">Reference proteome</keyword>
<proteinExistence type="inferred from homology"/>
<feature type="transmembrane region" description="Helical" evidence="6">
    <location>
        <begin position="124"/>
        <end position="144"/>
    </location>
</feature>
<dbReference type="GO" id="GO:0005385">
    <property type="term" value="F:zinc ion transmembrane transporter activity"/>
    <property type="evidence" value="ECO:0007669"/>
    <property type="project" value="TreeGrafter"/>
</dbReference>
<feature type="transmembrane region" description="Helical" evidence="6">
    <location>
        <begin position="349"/>
        <end position="369"/>
    </location>
</feature>
<dbReference type="GO" id="GO:0005886">
    <property type="term" value="C:plasma membrane"/>
    <property type="evidence" value="ECO:0007669"/>
    <property type="project" value="TreeGrafter"/>
</dbReference>
<keyword evidence="3 6" id="KW-0812">Transmembrane</keyword>
<dbReference type="GO" id="GO:0071578">
    <property type="term" value="P:zinc ion import across plasma membrane"/>
    <property type="evidence" value="ECO:0007669"/>
    <property type="project" value="TreeGrafter"/>
</dbReference>
<gene>
    <name evidence="7" type="ORF">RF11_00471</name>
</gene>
<evidence type="ECO:0000256" key="1">
    <source>
        <dbReference type="ARBA" id="ARBA00004141"/>
    </source>
</evidence>
<reference evidence="7 8" key="1">
    <citation type="journal article" date="2014" name="Genome Biol. Evol.">
        <title>The genome of the myxosporean Thelohanellus kitauei shows adaptations to nutrient acquisition within its fish host.</title>
        <authorList>
            <person name="Yang Y."/>
            <person name="Xiong J."/>
            <person name="Zhou Z."/>
            <person name="Huo F."/>
            <person name="Miao W."/>
            <person name="Ran C."/>
            <person name="Liu Y."/>
            <person name="Zhang J."/>
            <person name="Feng J."/>
            <person name="Wang M."/>
            <person name="Wang M."/>
            <person name="Wang L."/>
            <person name="Yao B."/>
        </authorList>
    </citation>
    <scope>NUCLEOTIDE SEQUENCE [LARGE SCALE GENOMIC DNA]</scope>
    <source>
        <strain evidence="7">Wuqing</strain>
    </source>
</reference>